<comment type="caution">
    <text evidence="12">The sequence shown here is derived from an EMBL/GenBank/DDBJ whole genome shotgun (WGS) entry which is preliminary data.</text>
</comment>
<proteinExistence type="inferred from homology"/>
<evidence type="ECO:0000256" key="5">
    <source>
        <dbReference type="ARBA" id="ARBA00023159"/>
    </source>
</evidence>
<dbReference type="GO" id="GO:0045444">
    <property type="term" value="P:fat cell differentiation"/>
    <property type="evidence" value="ECO:0007669"/>
    <property type="project" value="TreeGrafter"/>
</dbReference>
<keyword evidence="6" id="KW-0804">Transcription</keyword>
<dbReference type="InterPro" id="IPR026784">
    <property type="entry name" value="Coact_PPARg"/>
</dbReference>
<name>A0A7L2M615_9SYLV</name>
<evidence type="ECO:0000256" key="1">
    <source>
        <dbReference type="ARBA" id="ARBA00004123"/>
    </source>
</evidence>
<keyword evidence="7" id="KW-0539">Nucleus</keyword>
<dbReference type="CDD" id="cd18672">
    <property type="entry name" value="PIN_FAM120B-like"/>
    <property type="match status" value="1"/>
</dbReference>
<dbReference type="Proteomes" id="UP000527178">
    <property type="component" value="Unassembled WGS sequence"/>
</dbReference>
<feature type="non-terminal residue" evidence="12">
    <location>
        <position position="796"/>
    </location>
</feature>
<dbReference type="GO" id="GO:0005634">
    <property type="term" value="C:nucleus"/>
    <property type="evidence" value="ECO:0007669"/>
    <property type="project" value="UniProtKB-SubCell"/>
</dbReference>
<accession>A0A7L2M615</accession>
<evidence type="ECO:0000256" key="9">
    <source>
        <dbReference type="ARBA" id="ARBA00065429"/>
    </source>
</evidence>
<dbReference type="PANTHER" id="PTHR15976:SF17">
    <property type="entry name" value="CONSTITUTIVE COACTIVATOR OF PEROXISOME PROLIFERATOR-ACTIVATED RECEPTOR GAMMA"/>
    <property type="match status" value="1"/>
</dbReference>
<comment type="similarity">
    <text evidence="2">Belongs to the constitutive coactivator of PPAR-gamma family.</text>
</comment>
<comment type="subcellular location">
    <subcellularLocation>
        <location evidence="1">Nucleus</location>
    </subcellularLocation>
</comment>
<dbReference type="SUPFAM" id="SSF88723">
    <property type="entry name" value="PIN domain-like"/>
    <property type="match status" value="1"/>
</dbReference>
<dbReference type="AlphaFoldDB" id="A0A7L2M615"/>
<dbReference type="GO" id="GO:0035357">
    <property type="term" value="P:peroxisome proliferator activated receptor signaling pathway"/>
    <property type="evidence" value="ECO:0007669"/>
    <property type="project" value="TreeGrafter"/>
</dbReference>
<dbReference type="Gene3D" id="3.40.50.1010">
    <property type="entry name" value="5'-nuclease"/>
    <property type="match status" value="1"/>
</dbReference>
<evidence type="ECO:0000256" key="6">
    <source>
        <dbReference type="ARBA" id="ARBA00023163"/>
    </source>
</evidence>
<evidence type="ECO:0000256" key="11">
    <source>
        <dbReference type="ARBA" id="ARBA00081567"/>
    </source>
</evidence>
<feature type="non-terminal residue" evidence="12">
    <location>
        <position position="1"/>
    </location>
</feature>
<evidence type="ECO:0000256" key="3">
    <source>
        <dbReference type="ARBA" id="ARBA00022782"/>
    </source>
</evidence>
<evidence type="ECO:0000256" key="8">
    <source>
        <dbReference type="ARBA" id="ARBA00057492"/>
    </source>
</evidence>
<evidence type="ECO:0000256" key="7">
    <source>
        <dbReference type="ARBA" id="ARBA00023242"/>
    </source>
</evidence>
<comment type="function">
    <text evidence="8">Functions as a transactivator of PPARG and ESR1. Functions in adipogenesis through PPARG activation.</text>
</comment>
<sequence>LSDCCEFRRSAMGVKGLQGFVARVCPDACQTVDLREMAEKHRIDHPDSPPVIVVDAMSCVRCWYTPESWVCGGQWREYLAILEDFINAFMAAGIKLVFYFDGVVEEKKRDEWIKRRMKNTEEIARLFQFIKTHRKQPGREMFVLPSALPTFTRYALKSLGQKTVCTLQEADYEVAAYGLQHNCIGILGQDSDYLIYNTCPYFSIENLHLDRLVTVMYSREVLCRVLGISLTHLPLFACLLGNDVVPESMLEGFWHKCLTTSPRRNNSYNRRTNILLSVANYISKIPCSYSSLKHLEEILPLGSDKTLLCRGVNSYLLPGQQSPWIPPNVTNCQMLSLQQQSALCQDKEIFQVTFFKKLSDHFIAMTIFLFLKCQIGQIMESSSCIGQQLGTEMYFPCYSAPSNLTLSTSRDDQLLSCQPGPVPHHPHSKELLPNTSSKHTFHQFKSISSHLVTTHPCEKSLSSSFVVPFKYLKAALSLGVTSRLAKGALSPTVHVPGKDVKLCRSLYRPLRTPLLTGLPLRIEPLATTLCVGWCNHPTSSSKRSISKEQHIQSENYSIFNILSHGEIECSNSLEDDYDTEIPGQALIYRPARQHIYSILLESGKGGTCPLVKEWFVYFGNPLKQPDLIQPVQPSVTGGTPNLKTLWLAKGPDVEKQRYSTFLACFHLQDEMEELQALEAPVAGFCCLLAYLMMQVSSLSLEDLNAFLALILCLKGKSAAQLTGLQLAQVDSRCVHLGAVLIRGLTTLLMANSACGFPFRMDDLMPWAVFDGKLFQEKYQQSHRGCSMEELLEGNVS</sequence>
<protein>
    <recommendedName>
        <fullName evidence="10">Constitutive coactivator of peroxisome proliferator-activated receptor gamma</fullName>
    </recommendedName>
    <alternativeName>
        <fullName evidence="11">Protein FAM120B</fullName>
    </alternativeName>
</protein>
<evidence type="ECO:0000313" key="13">
    <source>
        <dbReference type="Proteomes" id="UP000527178"/>
    </source>
</evidence>
<dbReference type="FunFam" id="3.40.50.1010:FF:000013">
    <property type="entry name" value="Constitutive coactivator of peroxisome proliferator-activated receptor gamma"/>
    <property type="match status" value="1"/>
</dbReference>
<keyword evidence="5" id="KW-0010">Activator</keyword>
<reference evidence="12 13" key="1">
    <citation type="submission" date="2019-09" db="EMBL/GenBank/DDBJ databases">
        <title>Bird 10,000 Genomes (B10K) Project - Family phase.</title>
        <authorList>
            <person name="Zhang G."/>
        </authorList>
    </citation>
    <scope>NUCLEOTIDE SEQUENCE [LARGE SCALE GENOMIC DNA]</scope>
    <source>
        <strain evidence="12">B10K-DU-002-18</strain>
        <tissue evidence="12">Muscle</tissue>
    </source>
</reference>
<gene>
    <name evidence="12" type="primary">Fam120b</name>
    <name evidence="12" type="ORF">HIPICT_R06486</name>
</gene>
<dbReference type="PANTHER" id="PTHR15976">
    <property type="entry name" value="CONSTITUTIVE COACTIVATOR OF PEROXISOME PROLIFERATOR-ACTIVATED RECEPTOR GAMMA"/>
    <property type="match status" value="1"/>
</dbReference>
<keyword evidence="13" id="KW-1185">Reference proteome</keyword>
<evidence type="ECO:0000313" key="12">
    <source>
        <dbReference type="EMBL" id="NXR55370.1"/>
    </source>
</evidence>
<evidence type="ECO:0000256" key="2">
    <source>
        <dbReference type="ARBA" id="ARBA00009495"/>
    </source>
</evidence>
<comment type="subunit">
    <text evidence="9">Interacts with ESR1 and RXRA. Interacts with PPARG; in a ligand-independent manner.</text>
</comment>
<dbReference type="EMBL" id="VWYN01026168">
    <property type="protein sequence ID" value="NXR55370.1"/>
    <property type="molecule type" value="Genomic_DNA"/>
</dbReference>
<organism evidence="12 13">
    <name type="scientific">Hippolais icterina</name>
    <name type="common">icterine warbler</name>
    <dbReference type="NCBI Taxonomy" id="68497"/>
    <lineage>
        <taxon>Eukaryota</taxon>
        <taxon>Metazoa</taxon>
        <taxon>Chordata</taxon>
        <taxon>Craniata</taxon>
        <taxon>Vertebrata</taxon>
        <taxon>Euteleostomi</taxon>
        <taxon>Archelosauria</taxon>
        <taxon>Archosauria</taxon>
        <taxon>Dinosauria</taxon>
        <taxon>Saurischia</taxon>
        <taxon>Theropoda</taxon>
        <taxon>Coelurosauria</taxon>
        <taxon>Aves</taxon>
        <taxon>Neognathae</taxon>
        <taxon>Neoaves</taxon>
        <taxon>Telluraves</taxon>
        <taxon>Australaves</taxon>
        <taxon>Passeriformes</taxon>
        <taxon>Sylvioidea</taxon>
        <taxon>Sylviidae</taxon>
        <taxon>Acrocephalinae</taxon>
        <taxon>Hippolais</taxon>
    </lineage>
</organism>
<keyword evidence="4" id="KW-0805">Transcription regulation</keyword>
<keyword evidence="3" id="KW-0221">Differentiation</keyword>
<evidence type="ECO:0000256" key="10">
    <source>
        <dbReference type="ARBA" id="ARBA00067859"/>
    </source>
</evidence>
<dbReference type="InterPro" id="IPR029060">
    <property type="entry name" value="PIN-like_dom_sf"/>
</dbReference>
<evidence type="ECO:0000256" key="4">
    <source>
        <dbReference type="ARBA" id="ARBA00023015"/>
    </source>
</evidence>